<keyword evidence="2" id="KW-1185">Reference proteome</keyword>
<dbReference type="GO" id="GO:0016810">
    <property type="term" value="F:hydrolase activity, acting on carbon-nitrogen (but not peptide) bonds"/>
    <property type="evidence" value="ECO:0007669"/>
    <property type="project" value="InterPro"/>
</dbReference>
<protein>
    <submittedName>
        <fullName evidence="1">Uncharacterized protein</fullName>
    </submittedName>
</protein>
<dbReference type="AlphaFoldDB" id="K8EW04"/>
<evidence type="ECO:0000313" key="2">
    <source>
        <dbReference type="Proteomes" id="UP000198341"/>
    </source>
</evidence>
<dbReference type="Proteomes" id="UP000198341">
    <property type="component" value="Chromosome 5"/>
</dbReference>
<reference evidence="1 2" key="1">
    <citation type="submission" date="2011-10" db="EMBL/GenBank/DDBJ databases">
        <authorList>
            <person name="Genoscope - CEA"/>
        </authorList>
    </citation>
    <scope>NUCLEOTIDE SEQUENCE [LARGE SCALE GENOMIC DNA]</scope>
    <source>
        <strain evidence="1 2">RCC 1105</strain>
    </source>
</reference>
<dbReference type="KEGG" id="bpg:Bathy05g00160"/>
<dbReference type="RefSeq" id="XP_007513092.1">
    <property type="nucleotide sequence ID" value="XM_007513030.1"/>
</dbReference>
<name>K8EW04_9CHLO</name>
<dbReference type="SUPFAM" id="SSF51338">
    <property type="entry name" value="Composite domain of metallo-dependent hydrolases"/>
    <property type="match status" value="1"/>
</dbReference>
<dbReference type="InterPro" id="IPR011059">
    <property type="entry name" value="Metal-dep_hydrolase_composite"/>
</dbReference>
<evidence type="ECO:0000313" key="1">
    <source>
        <dbReference type="EMBL" id="CCO16650.1"/>
    </source>
</evidence>
<proteinExistence type="predicted"/>
<organism evidence="1 2">
    <name type="scientific">Bathycoccus prasinos</name>
    <dbReference type="NCBI Taxonomy" id="41875"/>
    <lineage>
        <taxon>Eukaryota</taxon>
        <taxon>Viridiplantae</taxon>
        <taxon>Chlorophyta</taxon>
        <taxon>Mamiellophyceae</taxon>
        <taxon>Mamiellales</taxon>
        <taxon>Bathycoccaceae</taxon>
        <taxon>Bathycoccus</taxon>
    </lineage>
</organism>
<gene>
    <name evidence="1" type="ORF">Bathy05g00160</name>
</gene>
<dbReference type="EMBL" id="FO082274">
    <property type="protein sequence ID" value="CCO16650.1"/>
    <property type="molecule type" value="Genomic_DNA"/>
</dbReference>
<sequence length="52" mass="6098">MNPIFHKHNKTAYDGQKLRGVIHATFLRGREIYAKDVKGVRWPAWGQVHLKK</sequence>
<dbReference type="GeneID" id="19015520"/>
<accession>K8EW04</accession>